<evidence type="ECO:0000313" key="3">
    <source>
        <dbReference type="Proteomes" id="UP000267804"/>
    </source>
</evidence>
<organism evidence="2 3">
    <name type="scientific">Micromonospora tulbaghiae</name>
    <dbReference type="NCBI Taxonomy" id="479978"/>
    <lineage>
        <taxon>Bacteria</taxon>
        <taxon>Bacillati</taxon>
        <taxon>Actinomycetota</taxon>
        <taxon>Actinomycetes</taxon>
        <taxon>Micromonosporales</taxon>
        <taxon>Micromonosporaceae</taxon>
        <taxon>Micromonospora</taxon>
    </lineage>
</organism>
<dbReference type="RefSeq" id="WP_120571896.1">
    <property type="nucleotide sequence ID" value="NZ_CP024087.1"/>
</dbReference>
<evidence type="ECO:0000313" key="2">
    <source>
        <dbReference type="EMBL" id="AYF30079.1"/>
    </source>
</evidence>
<proteinExistence type="predicted"/>
<gene>
    <name evidence="2" type="ORF">CSH63_22040</name>
</gene>
<protein>
    <submittedName>
        <fullName evidence="2">Uncharacterized protein</fullName>
    </submittedName>
</protein>
<sequence length="80" mass="8771">MIGRARRATITQAALVAVIVGVMLMLLGGGGANRRPEQIPARTVRPATVEERRPHQVDELRKCLRGVERCQQAGQGIETR</sequence>
<evidence type="ECO:0000256" key="1">
    <source>
        <dbReference type="SAM" id="Phobius"/>
    </source>
</evidence>
<dbReference type="KEGG" id="mtua:CSH63_22040"/>
<keyword evidence="1" id="KW-1133">Transmembrane helix</keyword>
<dbReference type="Proteomes" id="UP000267804">
    <property type="component" value="Chromosome"/>
</dbReference>
<feature type="transmembrane region" description="Helical" evidence="1">
    <location>
        <begin position="12"/>
        <end position="32"/>
    </location>
</feature>
<name>A0A386WRS6_9ACTN</name>
<accession>A0A386WRS6</accession>
<dbReference type="EMBL" id="CP024087">
    <property type="protein sequence ID" value="AYF30079.1"/>
    <property type="molecule type" value="Genomic_DNA"/>
</dbReference>
<reference evidence="2 3" key="1">
    <citation type="submission" date="2017-10" db="EMBL/GenBank/DDBJ databases">
        <title>Integration of genomic and chemical information greatly accelerates assignment of the full stereostructure of myelolactone, a potent inhibitor of myeloma from a marine-derived Micromonospora.</title>
        <authorList>
            <person name="Kim M.C."/>
            <person name="Machado H."/>
            <person name="Jensen P.R."/>
            <person name="Fenical W."/>
        </authorList>
    </citation>
    <scope>NUCLEOTIDE SEQUENCE [LARGE SCALE GENOMIC DNA]</scope>
    <source>
        <strain evidence="2 3">CNY-010</strain>
    </source>
</reference>
<dbReference type="AlphaFoldDB" id="A0A386WRS6"/>
<keyword evidence="1" id="KW-0472">Membrane</keyword>
<keyword evidence="1" id="KW-0812">Transmembrane</keyword>